<dbReference type="OrthoDB" id="4526738at2759"/>
<accession>A0A9W9I1D2</accession>
<dbReference type="GeneID" id="81426191"/>
<evidence type="ECO:0000313" key="3">
    <source>
        <dbReference type="Proteomes" id="UP001149163"/>
    </source>
</evidence>
<sequence>MIFATTFRGLEGVLLNDAYTHASQDKRSFENKDMLVMAGFLRVSESIVVDVSKPDTYTSRANESSSSARQNIADIFEPGDTKATTRRISDTPTNVRHQFQYADEESAETGQSVLESAHELAAKALGGSSRGELLLTQPVSVAV</sequence>
<reference evidence="2" key="2">
    <citation type="journal article" date="2023" name="IMA Fungus">
        <title>Comparative genomic study of the Penicillium genus elucidates a diverse pangenome and 15 lateral gene transfer events.</title>
        <authorList>
            <person name="Petersen C."/>
            <person name="Sorensen T."/>
            <person name="Nielsen M.R."/>
            <person name="Sondergaard T.E."/>
            <person name="Sorensen J.L."/>
            <person name="Fitzpatrick D.A."/>
            <person name="Frisvad J.C."/>
            <person name="Nielsen K.L."/>
        </authorList>
    </citation>
    <scope>NUCLEOTIDE SEQUENCE</scope>
    <source>
        <strain evidence="2">IBT 26290</strain>
    </source>
</reference>
<dbReference type="Proteomes" id="UP001149163">
    <property type="component" value="Unassembled WGS sequence"/>
</dbReference>
<comment type="caution">
    <text evidence="2">The sequence shown here is derived from an EMBL/GenBank/DDBJ whole genome shotgun (WGS) entry which is preliminary data.</text>
</comment>
<name>A0A9W9I1D2_9EURO</name>
<evidence type="ECO:0000313" key="2">
    <source>
        <dbReference type="EMBL" id="KAJ5166109.1"/>
    </source>
</evidence>
<keyword evidence="3" id="KW-1185">Reference proteome</keyword>
<feature type="compositionally biased region" description="Polar residues" evidence="1">
    <location>
        <begin position="57"/>
        <end position="70"/>
    </location>
</feature>
<gene>
    <name evidence="2" type="ORF">N7482_004890</name>
</gene>
<feature type="region of interest" description="Disordered" evidence="1">
    <location>
        <begin position="57"/>
        <end position="95"/>
    </location>
</feature>
<organism evidence="2 3">
    <name type="scientific">Penicillium canariense</name>
    <dbReference type="NCBI Taxonomy" id="189055"/>
    <lineage>
        <taxon>Eukaryota</taxon>
        <taxon>Fungi</taxon>
        <taxon>Dikarya</taxon>
        <taxon>Ascomycota</taxon>
        <taxon>Pezizomycotina</taxon>
        <taxon>Eurotiomycetes</taxon>
        <taxon>Eurotiomycetidae</taxon>
        <taxon>Eurotiales</taxon>
        <taxon>Aspergillaceae</taxon>
        <taxon>Penicillium</taxon>
    </lineage>
</organism>
<dbReference type="Gene3D" id="6.10.280.100">
    <property type="match status" value="1"/>
</dbReference>
<reference evidence="2" key="1">
    <citation type="submission" date="2022-11" db="EMBL/GenBank/DDBJ databases">
        <authorList>
            <person name="Petersen C."/>
        </authorList>
    </citation>
    <scope>NUCLEOTIDE SEQUENCE</scope>
    <source>
        <strain evidence="2">IBT 26290</strain>
    </source>
</reference>
<protein>
    <submittedName>
        <fullName evidence="2">Uncharacterized protein</fullName>
    </submittedName>
</protein>
<dbReference type="RefSeq" id="XP_056542570.1">
    <property type="nucleotide sequence ID" value="XM_056687015.1"/>
</dbReference>
<evidence type="ECO:0000256" key="1">
    <source>
        <dbReference type="SAM" id="MobiDB-lite"/>
    </source>
</evidence>
<dbReference type="EMBL" id="JAPQKN010000003">
    <property type="protein sequence ID" value="KAJ5166109.1"/>
    <property type="molecule type" value="Genomic_DNA"/>
</dbReference>
<proteinExistence type="predicted"/>
<dbReference type="AlphaFoldDB" id="A0A9W9I1D2"/>